<sequence length="188" mass="20317">MTRRTGRTNRLGLALLGLILTAVGGTALARALDLSPRLLGEGHGLVLGEPTRRFAADHWWFWPALAVASAVIALLALGWLAAQTRTQTVRHVSLEPDPRHGATHLPAQAATHALEDDLTSSPHIHRAHATLTGAPTTPQLTLVVTLRTDTDPTDARLRIQHAVARLRSALETDHLPATIQIRSLPPHR</sequence>
<evidence type="ECO:0000313" key="3">
    <source>
        <dbReference type="Proteomes" id="UP001500683"/>
    </source>
</evidence>
<evidence type="ECO:0008006" key="4">
    <source>
        <dbReference type="Google" id="ProtNLM"/>
    </source>
</evidence>
<feature type="transmembrane region" description="Helical" evidence="1">
    <location>
        <begin position="59"/>
        <end position="82"/>
    </location>
</feature>
<reference evidence="3" key="1">
    <citation type="journal article" date="2019" name="Int. J. Syst. Evol. Microbiol.">
        <title>The Global Catalogue of Microorganisms (GCM) 10K type strain sequencing project: providing services to taxonomists for standard genome sequencing and annotation.</title>
        <authorList>
            <consortium name="The Broad Institute Genomics Platform"/>
            <consortium name="The Broad Institute Genome Sequencing Center for Infectious Disease"/>
            <person name="Wu L."/>
            <person name="Ma J."/>
        </authorList>
    </citation>
    <scope>NUCLEOTIDE SEQUENCE [LARGE SCALE GENOMIC DNA]</scope>
    <source>
        <strain evidence="3">JCM 16702</strain>
    </source>
</reference>
<gene>
    <name evidence="2" type="ORF">GCM10022214_39850</name>
</gene>
<dbReference type="EMBL" id="BAAAZG010000025">
    <property type="protein sequence ID" value="GAA4077985.1"/>
    <property type="molecule type" value="Genomic_DNA"/>
</dbReference>
<evidence type="ECO:0000313" key="2">
    <source>
        <dbReference type="EMBL" id="GAA4077985.1"/>
    </source>
</evidence>
<proteinExistence type="predicted"/>
<keyword evidence="1" id="KW-0472">Membrane</keyword>
<keyword evidence="1" id="KW-1133">Transmembrane helix</keyword>
<comment type="caution">
    <text evidence="2">The sequence shown here is derived from an EMBL/GenBank/DDBJ whole genome shotgun (WGS) entry which is preliminary data.</text>
</comment>
<accession>A0ABP7VZX8</accession>
<keyword evidence="3" id="KW-1185">Reference proteome</keyword>
<keyword evidence="1" id="KW-0812">Transmembrane</keyword>
<protein>
    <recommendedName>
        <fullName evidence="4">Alkaline shock response membrane anchor protein AmaP</fullName>
    </recommendedName>
</protein>
<dbReference type="Proteomes" id="UP001500683">
    <property type="component" value="Unassembled WGS sequence"/>
</dbReference>
<evidence type="ECO:0000256" key="1">
    <source>
        <dbReference type="SAM" id="Phobius"/>
    </source>
</evidence>
<name>A0ABP7VZX8_9ACTN</name>
<organism evidence="2 3">
    <name type="scientific">Actinomadura miaoliensis</name>
    <dbReference type="NCBI Taxonomy" id="430685"/>
    <lineage>
        <taxon>Bacteria</taxon>
        <taxon>Bacillati</taxon>
        <taxon>Actinomycetota</taxon>
        <taxon>Actinomycetes</taxon>
        <taxon>Streptosporangiales</taxon>
        <taxon>Thermomonosporaceae</taxon>
        <taxon>Actinomadura</taxon>
    </lineage>
</organism>
<dbReference type="RefSeq" id="WP_344949341.1">
    <property type="nucleotide sequence ID" value="NZ_BAAAZG010000025.1"/>
</dbReference>